<organism evidence="5 6">
    <name type="scientific">Hydra vulgaris</name>
    <name type="common">Hydra</name>
    <name type="synonym">Hydra attenuata</name>
    <dbReference type="NCBI Taxonomy" id="6087"/>
    <lineage>
        <taxon>Eukaryota</taxon>
        <taxon>Metazoa</taxon>
        <taxon>Cnidaria</taxon>
        <taxon>Hydrozoa</taxon>
        <taxon>Hydroidolina</taxon>
        <taxon>Anthoathecata</taxon>
        <taxon>Aplanulata</taxon>
        <taxon>Hydridae</taxon>
        <taxon>Hydra</taxon>
    </lineage>
</organism>
<sequence length="221" mass="25039">MASVSSDLTSQEHFQENIIILDVETTGLNASSNRIVQLAMLKIQNNGLMATFDNYFNPCVPRQAQISAFRVHGICPDMLMTKAPFRDYLKEIIDFIGETKYLCGHNVAFDWKFLLEEFSRADSSFGKCLIEKNITLIDTLKLSRKAFPQFKSYKLQSLSSCLGLCITQNDLLDLKIDKPILRTHDAMVDVLLTRKLLYKVMQTLSSTNNNGSQQLSLSELL</sequence>
<dbReference type="InterPro" id="IPR036397">
    <property type="entry name" value="RNaseH_sf"/>
</dbReference>
<dbReference type="InterPro" id="IPR012337">
    <property type="entry name" value="RNaseH-like_sf"/>
</dbReference>
<feature type="domain" description="Exonuclease" evidence="4">
    <location>
        <begin position="17"/>
        <end position="206"/>
    </location>
</feature>
<dbReference type="RefSeq" id="XP_065668050.1">
    <property type="nucleotide sequence ID" value="XM_065811978.1"/>
</dbReference>
<dbReference type="InterPro" id="IPR006054">
    <property type="entry name" value="DnaQ"/>
</dbReference>
<proteinExistence type="predicted"/>
<dbReference type="Pfam" id="PF00929">
    <property type="entry name" value="RNase_T"/>
    <property type="match status" value="1"/>
</dbReference>
<evidence type="ECO:0000313" key="5">
    <source>
        <dbReference type="Proteomes" id="UP001652625"/>
    </source>
</evidence>
<dbReference type="Proteomes" id="UP001652625">
    <property type="component" value="Chromosome 12"/>
</dbReference>
<protein>
    <submittedName>
        <fullName evidence="6">DNA polymerase III subunit epsilon</fullName>
    </submittedName>
</protein>
<dbReference type="PANTHER" id="PTHR30231">
    <property type="entry name" value="DNA POLYMERASE III SUBUNIT EPSILON"/>
    <property type="match status" value="1"/>
</dbReference>
<keyword evidence="5" id="KW-1185">Reference proteome</keyword>
<evidence type="ECO:0000313" key="6">
    <source>
        <dbReference type="RefSeq" id="XP_065668050.1"/>
    </source>
</evidence>
<dbReference type="SMART" id="SM00479">
    <property type="entry name" value="EXOIII"/>
    <property type="match status" value="1"/>
</dbReference>
<dbReference type="NCBIfam" id="TIGR00573">
    <property type="entry name" value="dnaq"/>
    <property type="match status" value="1"/>
</dbReference>
<dbReference type="CDD" id="cd06127">
    <property type="entry name" value="DEDDh"/>
    <property type="match status" value="1"/>
</dbReference>
<evidence type="ECO:0000256" key="3">
    <source>
        <dbReference type="ARBA" id="ARBA00022839"/>
    </source>
</evidence>
<dbReference type="GeneID" id="105845377"/>
<evidence type="ECO:0000256" key="2">
    <source>
        <dbReference type="ARBA" id="ARBA00022801"/>
    </source>
</evidence>
<name>A0ABM4D1D1_HYDVU</name>
<dbReference type="InterPro" id="IPR013520">
    <property type="entry name" value="Ribonucl_H"/>
</dbReference>
<evidence type="ECO:0000259" key="4">
    <source>
        <dbReference type="SMART" id="SM00479"/>
    </source>
</evidence>
<dbReference type="PANTHER" id="PTHR30231:SF4">
    <property type="entry name" value="PROTEIN NEN2"/>
    <property type="match status" value="1"/>
</dbReference>
<accession>A0ABM4D1D1</accession>
<dbReference type="Gene3D" id="3.30.420.10">
    <property type="entry name" value="Ribonuclease H-like superfamily/Ribonuclease H"/>
    <property type="match status" value="1"/>
</dbReference>
<keyword evidence="2" id="KW-0378">Hydrolase</keyword>
<reference evidence="6" key="1">
    <citation type="submission" date="2025-08" db="UniProtKB">
        <authorList>
            <consortium name="RefSeq"/>
        </authorList>
    </citation>
    <scope>IDENTIFICATION</scope>
</reference>
<evidence type="ECO:0000256" key="1">
    <source>
        <dbReference type="ARBA" id="ARBA00022722"/>
    </source>
</evidence>
<keyword evidence="3" id="KW-0269">Exonuclease</keyword>
<keyword evidence="1" id="KW-0540">Nuclease</keyword>
<dbReference type="SUPFAM" id="SSF53098">
    <property type="entry name" value="Ribonuclease H-like"/>
    <property type="match status" value="1"/>
</dbReference>
<gene>
    <name evidence="6" type="primary">LOC105845377</name>
</gene>